<keyword evidence="3 8" id="KW-0732">Signal</keyword>
<evidence type="ECO:0000256" key="2">
    <source>
        <dbReference type="ARBA" id="ARBA00022692"/>
    </source>
</evidence>
<keyword evidence="6" id="KW-0675">Receptor</keyword>
<dbReference type="InterPro" id="IPR003961">
    <property type="entry name" value="FN3_dom"/>
</dbReference>
<dbReference type="SUPFAM" id="SSF49265">
    <property type="entry name" value="Fibronectin type III"/>
    <property type="match status" value="1"/>
</dbReference>
<protein>
    <submittedName>
        <fullName evidence="10">Interleukin-21 receptor-like</fullName>
    </submittedName>
</protein>
<dbReference type="InterPro" id="IPR013783">
    <property type="entry name" value="Ig-like_fold"/>
</dbReference>
<proteinExistence type="predicted"/>
<evidence type="ECO:0000256" key="1">
    <source>
        <dbReference type="ARBA" id="ARBA00004479"/>
    </source>
</evidence>
<dbReference type="InParanoid" id="A0A3Q3MKR5"/>
<keyword evidence="4" id="KW-1133">Transmembrane helix</keyword>
<dbReference type="PANTHER" id="PTHR23037">
    <property type="entry name" value="CYTOKINE RECEPTOR"/>
    <property type="match status" value="1"/>
</dbReference>
<dbReference type="GO" id="GO:0009897">
    <property type="term" value="C:external side of plasma membrane"/>
    <property type="evidence" value="ECO:0007669"/>
    <property type="project" value="TreeGrafter"/>
</dbReference>
<dbReference type="GeneTree" id="ENSGT00510000049239"/>
<dbReference type="Gene3D" id="2.60.40.10">
    <property type="entry name" value="Immunoglobulins"/>
    <property type="match status" value="1"/>
</dbReference>
<dbReference type="InterPro" id="IPR036116">
    <property type="entry name" value="FN3_sf"/>
</dbReference>
<name>A0A3Q3MKR5_9LABR</name>
<dbReference type="CDD" id="cd00063">
    <property type="entry name" value="FN3"/>
    <property type="match status" value="1"/>
</dbReference>
<dbReference type="STRING" id="56723.ENSLBEP00000020915"/>
<keyword evidence="2" id="KW-0812">Transmembrane</keyword>
<reference evidence="10" key="2">
    <citation type="submission" date="2025-09" db="UniProtKB">
        <authorList>
            <consortium name="Ensembl"/>
        </authorList>
    </citation>
    <scope>IDENTIFICATION</scope>
</reference>
<evidence type="ECO:0000259" key="9">
    <source>
        <dbReference type="PROSITE" id="PS50853"/>
    </source>
</evidence>
<evidence type="ECO:0000256" key="8">
    <source>
        <dbReference type="SAM" id="SignalP"/>
    </source>
</evidence>
<keyword evidence="7" id="KW-0325">Glycoprotein</keyword>
<dbReference type="Ensembl" id="ENSLBET00000022042.1">
    <property type="protein sequence ID" value="ENSLBEP00000020915.1"/>
    <property type="gene ID" value="ENSLBEG00000016085.1"/>
</dbReference>
<accession>A0A3Q3MKR5</accession>
<feature type="signal peptide" evidence="8">
    <location>
        <begin position="1"/>
        <end position="23"/>
    </location>
</feature>
<feature type="domain" description="Fibronectin type-III" evidence="9">
    <location>
        <begin position="125"/>
        <end position="224"/>
    </location>
</feature>
<evidence type="ECO:0000256" key="3">
    <source>
        <dbReference type="ARBA" id="ARBA00022729"/>
    </source>
</evidence>
<evidence type="ECO:0000256" key="6">
    <source>
        <dbReference type="ARBA" id="ARBA00023170"/>
    </source>
</evidence>
<evidence type="ECO:0000313" key="10">
    <source>
        <dbReference type="Ensembl" id="ENSLBEP00000020915.1"/>
    </source>
</evidence>
<evidence type="ECO:0000313" key="11">
    <source>
        <dbReference type="Proteomes" id="UP000261660"/>
    </source>
</evidence>
<organism evidence="10 11">
    <name type="scientific">Labrus bergylta</name>
    <name type="common">ballan wrasse</name>
    <dbReference type="NCBI Taxonomy" id="56723"/>
    <lineage>
        <taxon>Eukaryota</taxon>
        <taxon>Metazoa</taxon>
        <taxon>Chordata</taxon>
        <taxon>Craniata</taxon>
        <taxon>Vertebrata</taxon>
        <taxon>Euteleostomi</taxon>
        <taxon>Actinopterygii</taxon>
        <taxon>Neopterygii</taxon>
        <taxon>Teleostei</taxon>
        <taxon>Neoteleostei</taxon>
        <taxon>Acanthomorphata</taxon>
        <taxon>Eupercaria</taxon>
        <taxon>Labriformes</taxon>
        <taxon>Labridae</taxon>
        <taxon>Labrus</taxon>
    </lineage>
</organism>
<dbReference type="PROSITE" id="PS50853">
    <property type="entry name" value="FN3"/>
    <property type="match status" value="1"/>
</dbReference>
<keyword evidence="5" id="KW-0472">Membrane</keyword>
<evidence type="ECO:0000256" key="4">
    <source>
        <dbReference type="ARBA" id="ARBA00022989"/>
    </source>
</evidence>
<comment type="subcellular location">
    <subcellularLocation>
        <location evidence="1">Membrane</location>
        <topology evidence="1">Single-pass type I membrane protein</topology>
    </subcellularLocation>
</comment>
<evidence type="ECO:0000256" key="7">
    <source>
        <dbReference type="ARBA" id="ARBA00023180"/>
    </source>
</evidence>
<evidence type="ECO:0000256" key="5">
    <source>
        <dbReference type="ARBA" id="ARBA00023136"/>
    </source>
</evidence>
<dbReference type="Proteomes" id="UP000261660">
    <property type="component" value="Unplaced"/>
</dbReference>
<dbReference type="PANTHER" id="PTHR23037:SF7">
    <property type="entry name" value="INTERLEUKIN-21 RECEPTOR"/>
    <property type="match status" value="1"/>
</dbReference>
<reference evidence="10" key="1">
    <citation type="submission" date="2025-08" db="UniProtKB">
        <authorList>
            <consortium name="Ensembl"/>
        </authorList>
    </citation>
    <scope>IDENTIFICATION</scope>
</reference>
<sequence>MALKTVHLLSLWGFTLFVHGGTSFCNVTCSTDYSVTVNCSCSAPLTTYSVIVEVSCSDGYGLYVNSSCEVKPPQSWCIMYPEDLEDVTSIGTMCTATVTQQDSRGVVKGMESSVWELSHVVKALPPLDVHVTNSGRFYNITWDHNDRENSLTYRVRVRESRKSSEDAALVYLVEGKHKLLEHMKLRPHVNYTVDVAAKMCPENLYLGPWSEWSSSAEWTTTGSSAVEFKGMNKTWLFSLLSIVAVLGVVVYSQKTYLQKKLHLITYIPTPQEFFKPLYHNYEGNFKDWVKPVFSENDFLSINSDVNVQRKSEKQPDVLQWKNEKRSYSEDVIKQGGHHFLHMMQPHNNPLLFVQAAGSSQSSGHSSGHISIHTVTLSGEGEFEEEVRSRNSENNLRSYRDGEGFASFEDDNRELAGYNLEELRLSRLDGHSGMLSQLDNQISNDISSENSNFEPHAMIHEPERLSLDSFVSLEQSDGYPHVDLDTVDSGFGECSSPGASDSNMAGQMDLFQEHKNSNSNYVKQWMICSTIQEDSNNTEQAS</sequence>
<feature type="chain" id="PRO_5018582005" evidence="8">
    <location>
        <begin position="24"/>
        <end position="541"/>
    </location>
</feature>
<keyword evidence="11" id="KW-1185">Reference proteome</keyword>
<dbReference type="OrthoDB" id="8939865at2759"/>
<dbReference type="GO" id="GO:0004896">
    <property type="term" value="F:cytokine receptor activity"/>
    <property type="evidence" value="ECO:0007669"/>
    <property type="project" value="TreeGrafter"/>
</dbReference>
<dbReference type="FunCoup" id="A0A3Q3MKR5">
    <property type="interactions" value="1287"/>
</dbReference>
<dbReference type="AlphaFoldDB" id="A0A3Q3MKR5"/>